<gene>
    <name evidence="3" type="ORF">BN587_02195</name>
</gene>
<dbReference type="Proteomes" id="UP000014937">
    <property type="component" value="Unassembled WGS sequence"/>
</dbReference>
<dbReference type="RefSeq" id="WP_021721213.1">
    <property type="nucleotide sequence ID" value="NZ_FR892829.1"/>
</dbReference>
<name>R6WN08_9FIRM</name>
<proteinExistence type="predicted"/>
<dbReference type="HOGENOM" id="CLU_115311_0_0_9"/>
<feature type="domain" description="RelA/SpoT" evidence="2">
    <location>
        <begin position="65"/>
        <end position="172"/>
    </location>
</feature>
<dbReference type="SMART" id="SM00954">
    <property type="entry name" value="RelA_SpoT"/>
    <property type="match status" value="1"/>
</dbReference>
<protein>
    <recommendedName>
        <fullName evidence="2">RelA/SpoT domain-containing protein</fullName>
    </recommendedName>
</protein>
<dbReference type="GO" id="GO:0015970">
    <property type="term" value="P:guanosine tetraphosphate biosynthetic process"/>
    <property type="evidence" value="ECO:0007669"/>
    <property type="project" value="UniProtKB-UniPathway"/>
</dbReference>
<reference evidence="3" key="1">
    <citation type="submission" date="2012-11" db="EMBL/GenBank/DDBJ databases">
        <title>Dependencies among metagenomic species, viruses, plasmids and units of genetic variation.</title>
        <authorList>
            <person name="Nielsen H.B."/>
            <person name="Almeida M."/>
            <person name="Juncker A.S."/>
            <person name="Rasmussen S."/>
            <person name="Li J."/>
            <person name="Sunagawa S."/>
            <person name="Plichta D."/>
            <person name="Gautier L."/>
            <person name="Le Chatelier E."/>
            <person name="Peletier E."/>
            <person name="Bonde I."/>
            <person name="Nielsen T."/>
            <person name="Manichanh C."/>
            <person name="Arumugam M."/>
            <person name="Batto J."/>
            <person name="Santos M.B.Q.D."/>
            <person name="Blom N."/>
            <person name="Borruel N."/>
            <person name="Burgdorf K.S."/>
            <person name="Boumezbeur F."/>
            <person name="Casellas F."/>
            <person name="Dore J."/>
            <person name="Guarner F."/>
            <person name="Hansen T."/>
            <person name="Hildebrand F."/>
            <person name="Kaas R.S."/>
            <person name="Kennedy S."/>
            <person name="Kristiansen K."/>
            <person name="Kultima J.R."/>
            <person name="Leonard P."/>
            <person name="Levenez F."/>
            <person name="Lund O."/>
            <person name="Moumen B."/>
            <person name="Le Paslier D."/>
            <person name="Pons N."/>
            <person name="Pedersen O."/>
            <person name="Prifti E."/>
            <person name="Qin J."/>
            <person name="Raes J."/>
            <person name="Tap J."/>
            <person name="Tims S."/>
            <person name="Ussery D.W."/>
            <person name="Yamada T."/>
            <person name="MetaHit consortium"/>
            <person name="Renault P."/>
            <person name="Sicheritz-Ponten T."/>
            <person name="Bork P."/>
            <person name="Wang J."/>
            <person name="Brunak S."/>
            <person name="Ehrlich S.D."/>
        </authorList>
    </citation>
    <scope>NUCLEOTIDE SEQUENCE [LARGE SCALE GENOMIC DNA]</scope>
</reference>
<dbReference type="Pfam" id="PF04607">
    <property type="entry name" value="RelA_SpoT"/>
    <property type="match status" value="1"/>
</dbReference>
<dbReference type="AlphaFoldDB" id="R6WN08"/>
<dbReference type="EMBL" id="CBGL010000050">
    <property type="protein sequence ID" value="CDD10820.1"/>
    <property type="molecule type" value="Genomic_DNA"/>
</dbReference>
<organism evidence="3 4">
    <name type="scientific">Phascolarctobacterium succinatutens CAG:287</name>
    <dbReference type="NCBI Taxonomy" id="1263101"/>
    <lineage>
        <taxon>Bacteria</taxon>
        <taxon>Bacillati</taxon>
        <taxon>Bacillota</taxon>
        <taxon>Negativicutes</taxon>
        <taxon>Acidaminococcales</taxon>
        <taxon>Acidaminococcaceae</taxon>
        <taxon>Phascolarctobacterium</taxon>
    </lineage>
</organism>
<evidence type="ECO:0000256" key="1">
    <source>
        <dbReference type="ARBA" id="ARBA00004976"/>
    </source>
</evidence>
<dbReference type="InterPro" id="IPR043519">
    <property type="entry name" value="NT_sf"/>
</dbReference>
<evidence type="ECO:0000313" key="4">
    <source>
        <dbReference type="Proteomes" id="UP000014937"/>
    </source>
</evidence>
<evidence type="ECO:0000259" key="2">
    <source>
        <dbReference type="SMART" id="SM00954"/>
    </source>
</evidence>
<dbReference type="UniPathway" id="UPA00908">
    <property type="reaction ID" value="UER00884"/>
</dbReference>
<comment type="caution">
    <text evidence="3">The sequence shown here is derived from an EMBL/GenBank/DDBJ whole genome shotgun (WGS) entry which is preliminary data.</text>
</comment>
<evidence type="ECO:0000313" key="3">
    <source>
        <dbReference type="EMBL" id="CDD10820.1"/>
    </source>
</evidence>
<sequence>MNNNILELNGLSIEILQRLSFKSHLPLSLNRTLRHFDKTELIKELTDMTNWLDEQTLLADVALDYRIKSLESIVGKYNRYYPNKPVKQVFNDVLGFRAFCDAYKEILDFDKELFHIADMSHGKMDDDGYRGVHVYFQIDNSFYPIEIQFNTLYDRQINNWLHDYLYKKNFPNTVGCIMRKKYENGLIKTDIEFEEVLRDVLSGC</sequence>
<comment type="pathway">
    <text evidence="1">Purine metabolism; ppGpp biosynthesis; ppGpp from GTP: step 1/2.</text>
</comment>
<dbReference type="InterPro" id="IPR007685">
    <property type="entry name" value="RelA_SpoT"/>
</dbReference>
<dbReference type="Gene3D" id="3.30.460.10">
    <property type="entry name" value="Beta Polymerase, domain 2"/>
    <property type="match status" value="1"/>
</dbReference>
<dbReference type="SUPFAM" id="SSF81301">
    <property type="entry name" value="Nucleotidyltransferase"/>
    <property type="match status" value="1"/>
</dbReference>
<accession>R6WN08</accession>